<comment type="caution">
    <text evidence="1">The sequence shown here is derived from an EMBL/GenBank/DDBJ whole genome shotgun (WGS) entry which is preliminary data.</text>
</comment>
<proteinExistence type="predicted"/>
<dbReference type="SUPFAM" id="SSF52374">
    <property type="entry name" value="Nucleotidylyl transferase"/>
    <property type="match status" value="1"/>
</dbReference>
<gene>
    <name evidence="1" type="ORF">IPN02_04540</name>
</gene>
<protein>
    <submittedName>
        <fullName evidence="1">Uncharacterized protein</fullName>
    </submittedName>
</protein>
<evidence type="ECO:0000313" key="1">
    <source>
        <dbReference type="EMBL" id="MBK9296135.1"/>
    </source>
</evidence>
<organism evidence="1 2">
    <name type="scientific">Candidatus Neomicrothrix subdominans</name>
    <dbReference type="NCBI Taxonomy" id="2954438"/>
    <lineage>
        <taxon>Bacteria</taxon>
        <taxon>Bacillati</taxon>
        <taxon>Actinomycetota</taxon>
        <taxon>Acidimicrobiia</taxon>
        <taxon>Acidimicrobiales</taxon>
        <taxon>Microthrixaceae</taxon>
        <taxon>Candidatus Neomicrothrix</taxon>
    </lineage>
</organism>
<accession>A0A936N9H8</accession>
<dbReference type="AlphaFoldDB" id="A0A936N9H8"/>
<dbReference type="Proteomes" id="UP000727993">
    <property type="component" value="Unassembled WGS sequence"/>
</dbReference>
<name>A0A936N9H8_9ACTN</name>
<reference evidence="1 2" key="1">
    <citation type="submission" date="2020-10" db="EMBL/GenBank/DDBJ databases">
        <title>Connecting structure to function with the recovery of over 1000 high-quality activated sludge metagenome-assembled genomes encoding full-length rRNA genes using long-read sequencing.</title>
        <authorList>
            <person name="Singleton C.M."/>
            <person name="Petriglieri F."/>
            <person name="Kristensen J.M."/>
            <person name="Kirkegaard R.H."/>
            <person name="Michaelsen T.Y."/>
            <person name="Andersen M.H."/>
            <person name="Karst S.M."/>
            <person name="Dueholm M.S."/>
            <person name="Nielsen P.H."/>
            <person name="Albertsen M."/>
        </authorList>
    </citation>
    <scope>NUCLEOTIDE SEQUENCE [LARGE SCALE GENOMIC DNA]</scope>
    <source>
        <strain evidence="1">Lyne_18-Q3-R50-59_MAXAC.006</strain>
    </source>
</reference>
<sequence>MAVIDAALEQRRLDRLDLAISQAAFDKAHLSEQIEQRVAALHRFADGRSDIGIVVSQHRLIADLAVGYDAVVMGADKWHQLHELRFYGGDQAAQRAALASLPEVAVAPRQGWSTPGEHRLWLPPEFAEVSATAVRAGRTDWRAH</sequence>
<evidence type="ECO:0000313" key="2">
    <source>
        <dbReference type="Proteomes" id="UP000727993"/>
    </source>
</evidence>
<dbReference type="EMBL" id="JADJZA010000001">
    <property type="protein sequence ID" value="MBK9296135.1"/>
    <property type="molecule type" value="Genomic_DNA"/>
</dbReference>